<reference evidence="2 3" key="1">
    <citation type="journal article" date="2020" name="ISME J.">
        <title>Uncovering the hidden diversity of litter-decomposition mechanisms in mushroom-forming fungi.</title>
        <authorList>
            <person name="Floudas D."/>
            <person name="Bentzer J."/>
            <person name="Ahren D."/>
            <person name="Johansson T."/>
            <person name="Persson P."/>
            <person name="Tunlid A."/>
        </authorList>
    </citation>
    <scope>NUCLEOTIDE SEQUENCE [LARGE SCALE GENOMIC DNA]</scope>
    <source>
        <strain evidence="2 3">CBS 101986</strain>
    </source>
</reference>
<protein>
    <submittedName>
        <fullName evidence="2">Uncharacterized protein</fullName>
    </submittedName>
</protein>
<comment type="caution">
    <text evidence="2">The sequence shown here is derived from an EMBL/GenBank/DDBJ whole genome shotgun (WGS) entry which is preliminary data.</text>
</comment>
<evidence type="ECO:0000256" key="1">
    <source>
        <dbReference type="SAM" id="MobiDB-lite"/>
    </source>
</evidence>
<evidence type="ECO:0000313" key="3">
    <source>
        <dbReference type="Proteomes" id="UP000567179"/>
    </source>
</evidence>
<organism evidence="2 3">
    <name type="scientific">Psilocybe cf. subviscida</name>
    <dbReference type="NCBI Taxonomy" id="2480587"/>
    <lineage>
        <taxon>Eukaryota</taxon>
        <taxon>Fungi</taxon>
        <taxon>Dikarya</taxon>
        <taxon>Basidiomycota</taxon>
        <taxon>Agaricomycotina</taxon>
        <taxon>Agaricomycetes</taxon>
        <taxon>Agaricomycetidae</taxon>
        <taxon>Agaricales</taxon>
        <taxon>Agaricineae</taxon>
        <taxon>Strophariaceae</taxon>
        <taxon>Psilocybe</taxon>
    </lineage>
</organism>
<feature type="region of interest" description="Disordered" evidence="1">
    <location>
        <begin position="1"/>
        <end position="20"/>
    </location>
</feature>
<evidence type="ECO:0000313" key="2">
    <source>
        <dbReference type="EMBL" id="KAF5313121.1"/>
    </source>
</evidence>
<gene>
    <name evidence="2" type="ORF">D9619_002587</name>
</gene>
<keyword evidence="3" id="KW-1185">Reference proteome</keyword>
<name>A0A8H5EUT7_9AGAR</name>
<dbReference type="AlphaFoldDB" id="A0A8H5EUT7"/>
<dbReference type="Proteomes" id="UP000567179">
    <property type="component" value="Unassembled WGS sequence"/>
</dbReference>
<dbReference type="OrthoDB" id="408788at2759"/>
<dbReference type="EMBL" id="JAACJJ010000056">
    <property type="protein sequence ID" value="KAF5313121.1"/>
    <property type="molecule type" value="Genomic_DNA"/>
</dbReference>
<accession>A0A8H5EUT7</accession>
<proteinExistence type="predicted"/>
<sequence length="87" mass="9881">MSRHLYLDASPPPYTGSRDQLDRSVFHKHLSCLGARVAPERTRVLLKSEALKNFIMDLPKIKTVVPDPEHPDGDRLVLLRVSEKCMS</sequence>